<evidence type="ECO:0000256" key="4">
    <source>
        <dbReference type="ARBA" id="ARBA00022833"/>
    </source>
</evidence>
<evidence type="ECO:0000259" key="6">
    <source>
        <dbReference type="SMART" id="SM00829"/>
    </source>
</evidence>
<dbReference type="Gene3D" id="3.90.180.10">
    <property type="entry name" value="Medium-chain alcohol dehydrogenases, catalytic domain"/>
    <property type="match status" value="1"/>
</dbReference>
<sequence length="317" mass="33508">MLISQVIGPRRSEIVSAPDPIPTPSQVVIDVLACGVCTSDRTPWREHGTPDAPVRLGHETVGRISAVGDPHGRWSVGEVVTGLGGDGFATKVTLDADSILRVPAGFAAEHVIGEPLADLEEALSRTSIRPGDRVAVVGLGFMGLGLVQLAAARLPGLLVAVDPNPAARARALALGAHEAHHPDELPAAFTSATGDREQRMDVVIEAAGATSALATSSSLVRPYGTVCIVGYHHTGDAPMDMELWYKGATIVNGFSPSRPRTLRAMADGLAMIADGRFSYRPLITHTFALEDVDQAYELMETRPSDFVKGVVVFPEQD</sequence>
<evidence type="ECO:0000256" key="3">
    <source>
        <dbReference type="ARBA" id="ARBA00022723"/>
    </source>
</evidence>
<dbReference type="InterPro" id="IPR036291">
    <property type="entry name" value="NAD(P)-bd_dom_sf"/>
</dbReference>
<dbReference type="InterPro" id="IPR013149">
    <property type="entry name" value="ADH-like_C"/>
</dbReference>
<evidence type="ECO:0000313" key="8">
    <source>
        <dbReference type="Proteomes" id="UP000830631"/>
    </source>
</evidence>
<dbReference type="PANTHER" id="PTHR43350:SF19">
    <property type="entry name" value="D-GULOSIDE 3-DEHYDROGENASE"/>
    <property type="match status" value="1"/>
</dbReference>
<evidence type="ECO:0000313" key="7">
    <source>
        <dbReference type="EMBL" id="UPL16385.1"/>
    </source>
</evidence>
<comment type="cofactor">
    <cofactor evidence="1">
        <name>Zn(2+)</name>
        <dbReference type="ChEBI" id="CHEBI:29105"/>
    </cofactor>
</comment>
<feature type="domain" description="Enoyl reductase (ER)" evidence="6">
    <location>
        <begin position="8"/>
        <end position="312"/>
    </location>
</feature>
<dbReference type="InterPro" id="IPR020843">
    <property type="entry name" value="ER"/>
</dbReference>
<gene>
    <name evidence="7" type="ORF">KV397_00745</name>
</gene>
<dbReference type="SUPFAM" id="SSF50129">
    <property type="entry name" value="GroES-like"/>
    <property type="match status" value="1"/>
</dbReference>
<dbReference type="InterPro" id="IPR013154">
    <property type="entry name" value="ADH-like_N"/>
</dbReference>
<dbReference type="RefSeq" id="WP_261811922.1">
    <property type="nucleotide sequence ID" value="NZ_CP078078.1"/>
</dbReference>
<dbReference type="SMART" id="SM00829">
    <property type="entry name" value="PKS_ER"/>
    <property type="match status" value="1"/>
</dbReference>
<comment type="similarity">
    <text evidence="2">Belongs to the zinc-containing alcohol dehydrogenase family.</text>
</comment>
<dbReference type="EMBL" id="CP078078">
    <property type="protein sequence ID" value="UPL16385.1"/>
    <property type="molecule type" value="Genomic_DNA"/>
</dbReference>
<dbReference type="PANTHER" id="PTHR43350">
    <property type="entry name" value="NAD-DEPENDENT ALCOHOL DEHYDROGENASE"/>
    <property type="match status" value="1"/>
</dbReference>
<dbReference type="SUPFAM" id="SSF51735">
    <property type="entry name" value="NAD(P)-binding Rossmann-fold domains"/>
    <property type="match status" value="1"/>
</dbReference>
<reference evidence="7 8" key="1">
    <citation type="submission" date="2021-06" db="EMBL/GenBank/DDBJ databases">
        <title>Genome-based taxonomic framework of Microbacterium strains isolated from marine environment, the description of four new species and reclassification of four preexisting species.</title>
        <authorList>
            <person name="Lee S.D."/>
            <person name="Kim S.-M."/>
            <person name="Byeon Y.-S."/>
            <person name="Yang H.L."/>
            <person name="Kim I.S."/>
        </authorList>
    </citation>
    <scope>NUCLEOTIDE SEQUENCE [LARGE SCALE GENOMIC DNA]</scope>
    <source>
        <strain evidence="7 8">KSW4-10</strain>
    </source>
</reference>
<keyword evidence="3" id="KW-0479">Metal-binding</keyword>
<protein>
    <submittedName>
        <fullName evidence="7">Zinc-binding dehydrogenase</fullName>
    </submittedName>
</protein>
<evidence type="ECO:0000256" key="5">
    <source>
        <dbReference type="ARBA" id="ARBA00023002"/>
    </source>
</evidence>
<name>A0ABY4IXD0_9MICO</name>
<dbReference type="InterPro" id="IPR011032">
    <property type="entry name" value="GroES-like_sf"/>
</dbReference>
<evidence type="ECO:0000256" key="2">
    <source>
        <dbReference type="ARBA" id="ARBA00008072"/>
    </source>
</evidence>
<keyword evidence="8" id="KW-1185">Reference proteome</keyword>
<proteinExistence type="inferred from homology"/>
<evidence type="ECO:0000256" key="1">
    <source>
        <dbReference type="ARBA" id="ARBA00001947"/>
    </source>
</evidence>
<keyword evidence="4" id="KW-0862">Zinc</keyword>
<dbReference type="Proteomes" id="UP000830631">
    <property type="component" value="Chromosome"/>
</dbReference>
<accession>A0ABY4IXD0</accession>
<organism evidence="7 8">
    <name type="scientific">Microbacterium aurugineum</name>
    <dbReference type="NCBI Taxonomy" id="2851642"/>
    <lineage>
        <taxon>Bacteria</taxon>
        <taxon>Bacillati</taxon>
        <taxon>Actinomycetota</taxon>
        <taxon>Actinomycetes</taxon>
        <taxon>Micrococcales</taxon>
        <taxon>Microbacteriaceae</taxon>
        <taxon>Microbacterium</taxon>
    </lineage>
</organism>
<dbReference type="Pfam" id="PF00107">
    <property type="entry name" value="ADH_zinc_N"/>
    <property type="match status" value="1"/>
</dbReference>
<keyword evidence="5" id="KW-0560">Oxidoreductase</keyword>
<dbReference type="Pfam" id="PF08240">
    <property type="entry name" value="ADH_N"/>
    <property type="match status" value="1"/>
</dbReference>